<feature type="region of interest" description="Disordered" evidence="3">
    <location>
        <begin position="387"/>
        <end position="419"/>
    </location>
</feature>
<dbReference type="InterPro" id="IPR050465">
    <property type="entry name" value="UPF0194_transport"/>
</dbReference>
<organism evidence="6 7">
    <name type="scientific">Stenotrophomonas nitritireducens</name>
    <dbReference type="NCBI Taxonomy" id="83617"/>
    <lineage>
        <taxon>Bacteria</taxon>
        <taxon>Pseudomonadati</taxon>
        <taxon>Pseudomonadota</taxon>
        <taxon>Gammaproteobacteria</taxon>
        <taxon>Lysobacterales</taxon>
        <taxon>Lysobacteraceae</taxon>
        <taxon>Stenotrophomonas</taxon>
    </lineage>
</organism>
<gene>
    <name evidence="6" type="ORF">J0H45_07080</name>
</gene>
<feature type="compositionally biased region" description="Basic and acidic residues" evidence="3">
    <location>
        <begin position="408"/>
        <end position="419"/>
    </location>
</feature>
<dbReference type="AlphaFoldDB" id="A0A9D8Q0V2"/>
<protein>
    <recommendedName>
        <fullName evidence="5">CzcB-like C-terminal circularly permuted SH3-like domain-containing protein</fullName>
    </recommendedName>
</protein>
<evidence type="ECO:0000256" key="1">
    <source>
        <dbReference type="ARBA" id="ARBA00004196"/>
    </source>
</evidence>
<dbReference type="InterPro" id="IPR058649">
    <property type="entry name" value="CzcB_C"/>
</dbReference>
<evidence type="ECO:0000256" key="4">
    <source>
        <dbReference type="SAM" id="SignalP"/>
    </source>
</evidence>
<dbReference type="Pfam" id="PF25975">
    <property type="entry name" value="CzcB_C"/>
    <property type="match status" value="1"/>
</dbReference>
<feature type="signal peptide" evidence="4">
    <location>
        <begin position="1"/>
        <end position="22"/>
    </location>
</feature>
<dbReference type="EMBL" id="JAFKMG010000655">
    <property type="protein sequence ID" value="MBN8799106.1"/>
    <property type="molecule type" value="Genomic_DNA"/>
</dbReference>
<dbReference type="GO" id="GO:0030313">
    <property type="term" value="C:cell envelope"/>
    <property type="evidence" value="ECO:0007669"/>
    <property type="project" value="UniProtKB-SubCell"/>
</dbReference>
<dbReference type="Gene3D" id="2.40.30.170">
    <property type="match status" value="1"/>
</dbReference>
<sequence>MKPRLPLLLPLALALSGCAADAVPPASEIVSAGELLLSIDGEGELRSSKPMPLNVPGRNWSSRQVEWMLPEGSVVKKGDLLARFIAPDGKQQLDQAQLDLQRNALARLSKEGDLEATQGRVSVDLAQVAVQLGIAQRYAGADFSALARNDVLDAIEDSRYLGEKQDTLQWRRAQAGTRGGAELAVLDAQRATFDLTARDRRADLDALELRAPNDGVLLLTPSCSGDKPALGASMYAGTEFGSLPDTSAMEVQIDLPQIEAQGVATGNSVELHPLGRPDQHFTSQLSWVASAAKTRGRESPVKYLSVRAPVPAEVIARHGLVPGQRFVARIVLAREADAIGVANVAIEQQDGKQWVRVREGRDFVRREIELGVRGTARSRVLKGLQPGEEVLLSAGGPAPSPGEEPGDDDKAGAMQKDTE</sequence>
<dbReference type="Proteomes" id="UP000664815">
    <property type="component" value="Unassembled WGS sequence"/>
</dbReference>
<dbReference type="PANTHER" id="PTHR32347">
    <property type="entry name" value="EFFLUX SYSTEM COMPONENT YKNX-RELATED"/>
    <property type="match status" value="1"/>
</dbReference>
<reference evidence="6" key="1">
    <citation type="submission" date="2021-02" db="EMBL/GenBank/DDBJ databases">
        <title>Thiocyanate and organic carbon inputs drive convergent selection for specific autotrophic Afipia and Thiobacillus strains within complex microbiomes.</title>
        <authorList>
            <person name="Huddy R.J."/>
            <person name="Sachdeva R."/>
            <person name="Kadzinga F."/>
            <person name="Kantor R.S."/>
            <person name="Harrison S.T.L."/>
            <person name="Banfield J.F."/>
        </authorList>
    </citation>
    <scope>NUCLEOTIDE SEQUENCE</scope>
    <source>
        <strain evidence="6">SCN18_10_11_15_R1_P_69_7</strain>
    </source>
</reference>
<dbReference type="PROSITE" id="PS51257">
    <property type="entry name" value="PROKAR_LIPOPROTEIN"/>
    <property type="match status" value="1"/>
</dbReference>
<keyword evidence="2" id="KW-0175">Coiled coil</keyword>
<evidence type="ECO:0000256" key="2">
    <source>
        <dbReference type="ARBA" id="ARBA00023054"/>
    </source>
</evidence>
<accession>A0A9D8Q0V2</accession>
<name>A0A9D8Q0V2_9GAMM</name>
<proteinExistence type="predicted"/>
<dbReference type="PANTHER" id="PTHR32347:SF23">
    <property type="entry name" value="BLL5650 PROTEIN"/>
    <property type="match status" value="1"/>
</dbReference>
<comment type="caution">
    <text evidence="6">The sequence shown here is derived from an EMBL/GenBank/DDBJ whole genome shotgun (WGS) entry which is preliminary data.</text>
</comment>
<feature type="compositionally biased region" description="Low complexity" evidence="3">
    <location>
        <begin position="393"/>
        <end position="403"/>
    </location>
</feature>
<comment type="subcellular location">
    <subcellularLocation>
        <location evidence="1">Cell envelope</location>
    </subcellularLocation>
</comment>
<evidence type="ECO:0000313" key="6">
    <source>
        <dbReference type="EMBL" id="MBN8799106.1"/>
    </source>
</evidence>
<evidence type="ECO:0000256" key="3">
    <source>
        <dbReference type="SAM" id="MobiDB-lite"/>
    </source>
</evidence>
<feature type="chain" id="PRO_5039656434" description="CzcB-like C-terminal circularly permuted SH3-like domain-containing protein" evidence="4">
    <location>
        <begin position="23"/>
        <end position="419"/>
    </location>
</feature>
<dbReference type="Gene3D" id="6.20.50.140">
    <property type="match status" value="1"/>
</dbReference>
<feature type="domain" description="CzcB-like C-terminal circularly permuted SH3-like" evidence="5">
    <location>
        <begin position="340"/>
        <end position="390"/>
    </location>
</feature>
<evidence type="ECO:0000313" key="7">
    <source>
        <dbReference type="Proteomes" id="UP000664815"/>
    </source>
</evidence>
<keyword evidence="4" id="KW-0732">Signal</keyword>
<evidence type="ECO:0000259" key="5">
    <source>
        <dbReference type="Pfam" id="PF25975"/>
    </source>
</evidence>